<dbReference type="PANTHER" id="PTHR31713">
    <property type="entry name" value="OS02G0177800 PROTEIN"/>
    <property type="match status" value="1"/>
</dbReference>
<reference evidence="1 2" key="1">
    <citation type="journal article" date="2024" name="Nat. Commun.">
        <title>Phylogenomics reveals the evolutionary origins of lichenization in chlorophyte algae.</title>
        <authorList>
            <person name="Puginier C."/>
            <person name="Libourel C."/>
            <person name="Otte J."/>
            <person name="Skaloud P."/>
            <person name="Haon M."/>
            <person name="Grisel S."/>
            <person name="Petersen M."/>
            <person name="Berrin J.G."/>
            <person name="Delaux P.M."/>
            <person name="Dal Grande F."/>
            <person name="Keller J."/>
        </authorList>
    </citation>
    <scope>NUCLEOTIDE SEQUENCE [LARGE SCALE GENOMIC DNA]</scope>
    <source>
        <strain evidence="1 2">SAG 2523</strain>
    </source>
</reference>
<evidence type="ECO:0000313" key="2">
    <source>
        <dbReference type="Proteomes" id="UP001485043"/>
    </source>
</evidence>
<dbReference type="AlphaFoldDB" id="A0AAW1S898"/>
<dbReference type="GO" id="GO:0003700">
    <property type="term" value="F:DNA-binding transcription factor activity"/>
    <property type="evidence" value="ECO:0007669"/>
    <property type="project" value="TreeGrafter"/>
</dbReference>
<dbReference type="PANTHER" id="PTHR31713:SF96">
    <property type="entry name" value="OS02G0562300 PROTEIN"/>
    <property type="match status" value="1"/>
</dbReference>
<dbReference type="GO" id="GO:0005634">
    <property type="term" value="C:nucleus"/>
    <property type="evidence" value="ECO:0007669"/>
    <property type="project" value="TreeGrafter"/>
</dbReference>
<dbReference type="Proteomes" id="UP001485043">
    <property type="component" value="Unassembled WGS sequence"/>
</dbReference>
<proteinExistence type="predicted"/>
<dbReference type="GO" id="GO:0080142">
    <property type="term" value="P:regulation of salicylic acid biosynthetic process"/>
    <property type="evidence" value="ECO:0007669"/>
    <property type="project" value="TreeGrafter"/>
</dbReference>
<feature type="non-terminal residue" evidence="1">
    <location>
        <position position="325"/>
    </location>
</feature>
<dbReference type="InterPro" id="IPR012416">
    <property type="entry name" value="CBP60"/>
</dbReference>
<keyword evidence="2" id="KW-1185">Reference proteome</keyword>
<gene>
    <name evidence="1" type="ORF">WJX84_006987</name>
</gene>
<organism evidence="1 2">
    <name type="scientific">Apatococcus fuscideae</name>
    <dbReference type="NCBI Taxonomy" id="2026836"/>
    <lineage>
        <taxon>Eukaryota</taxon>
        <taxon>Viridiplantae</taxon>
        <taxon>Chlorophyta</taxon>
        <taxon>core chlorophytes</taxon>
        <taxon>Trebouxiophyceae</taxon>
        <taxon>Chlorellales</taxon>
        <taxon>Chlorellaceae</taxon>
        <taxon>Apatococcus</taxon>
    </lineage>
</organism>
<dbReference type="EMBL" id="JALJOV010001754">
    <property type="protein sequence ID" value="KAK9841903.1"/>
    <property type="molecule type" value="Genomic_DNA"/>
</dbReference>
<name>A0AAW1S898_9CHLO</name>
<dbReference type="GO" id="GO:0005516">
    <property type="term" value="F:calmodulin binding"/>
    <property type="evidence" value="ECO:0007669"/>
    <property type="project" value="InterPro"/>
</dbReference>
<dbReference type="GO" id="GO:0043565">
    <property type="term" value="F:sequence-specific DNA binding"/>
    <property type="evidence" value="ECO:0007669"/>
    <property type="project" value="TreeGrafter"/>
</dbReference>
<accession>A0AAW1S898</accession>
<sequence length="325" mass="36186">MGPPDFAPRAARPAAEFNRNPGLTEEFLHKFGQRLARLLAPQIPTERIQECIRQVIEEANAASARQAAPPLQPAQPPSPASLELAFVHDCRNHGCNRLNCVLCKHNPNKRCRGNFAHKYWVGDRLLAKCEGEIQVELINIDTQQTVSTDLEEACIEVCILDGNKYNTRCREAGEQRSEIMDECEVLLNQKQEPLLTAGSCHNDANMPRVNLNFSTVTASVPLREVKVTESSESVLAGTKRPPFRIVVRAVRPDGSRIASIRPAVSEEFVVVTKRTKNLKKQDIPSLDDPISKLNHIGKETVKKLNELMASADEAQLDIVLPEELH</sequence>
<protein>
    <submittedName>
        <fullName evidence="1">Uncharacterized protein</fullName>
    </submittedName>
</protein>
<evidence type="ECO:0000313" key="1">
    <source>
        <dbReference type="EMBL" id="KAK9841903.1"/>
    </source>
</evidence>
<comment type="caution">
    <text evidence="1">The sequence shown here is derived from an EMBL/GenBank/DDBJ whole genome shotgun (WGS) entry which is preliminary data.</text>
</comment>